<protein>
    <submittedName>
        <fullName evidence="3">Uncharacterized protein</fullName>
    </submittedName>
</protein>
<dbReference type="AlphaFoldDB" id="A0A9P7CXZ7"/>
<evidence type="ECO:0000313" key="3">
    <source>
        <dbReference type="EMBL" id="KAG1767892.1"/>
    </source>
</evidence>
<feature type="chain" id="PRO_5040354471" evidence="2">
    <location>
        <begin position="21"/>
        <end position="116"/>
    </location>
</feature>
<gene>
    <name evidence="3" type="ORF">EV702DRAFT_1050224</name>
</gene>
<organism evidence="3 4">
    <name type="scientific">Suillus placidus</name>
    <dbReference type="NCBI Taxonomy" id="48579"/>
    <lineage>
        <taxon>Eukaryota</taxon>
        <taxon>Fungi</taxon>
        <taxon>Dikarya</taxon>
        <taxon>Basidiomycota</taxon>
        <taxon>Agaricomycotina</taxon>
        <taxon>Agaricomycetes</taxon>
        <taxon>Agaricomycetidae</taxon>
        <taxon>Boletales</taxon>
        <taxon>Suillineae</taxon>
        <taxon>Suillaceae</taxon>
        <taxon>Suillus</taxon>
    </lineage>
</organism>
<accession>A0A9P7CXZ7</accession>
<sequence length="116" mass="12987">MKIQFTYYFSILATFAGVNAALASTCIYDCLDPDASASCRRGRVGTRLEQKPKLQHLLHYLAGLRSPIKALTRALLHARVIYLRNWVWVILMQVLFSTGYVTLGRLVGVLTASREG</sequence>
<keyword evidence="1" id="KW-0472">Membrane</keyword>
<keyword evidence="1" id="KW-1133">Transmembrane helix</keyword>
<keyword evidence="1" id="KW-0812">Transmembrane</keyword>
<reference evidence="3" key="1">
    <citation type="journal article" date="2020" name="New Phytol.">
        <title>Comparative genomics reveals dynamic genome evolution in host specialist ectomycorrhizal fungi.</title>
        <authorList>
            <person name="Lofgren L.A."/>
            <person name="Nguyen N.H."/>
            <person name="Vilgalys R."/>
            <person name="Ruytinx J."/>
            <person name="Liao H.L."/>
            <person name="Branco S."/>
            <person name="Kuo A."/>
            <person name="LaButti K."/>
            <person name="Lipzen A."/>
            <person name="Andreopoulos W."/>
            <person name="Pangilinan J."/>
            <person name="Riley R."/>
            <person name="Hundley H."/>
            <person name="Na H."/>
            <person name="Barry K."/>
            <person name="Grigoriev I.V."/>
            <person name="Stajich J.E."/>
            <person name="Kennedy P.G."/>
        </authorList>
    </citation>
    <scope>NUCLEOTIDE SEQUENCE</scope>
    <source>
        <strain evidence="3">DOB743</strain>
    </source>
</reference>
<keyword evidence="4" id="KW-1185">Reference proteome</keyword>
<comment type="caution">
    <text evidence="3">The sequence shown here is derived from an EMBL/GenBank/DDBJ whole genome shotgun (WGS) entry which is preliminary data.</text>
</comment>
<feature type="transmembrane region" description="Helical" evidence="1">
    <location>
        <begin position="86"/>
        <end position="107"/>
    </location>
</feature>
<dbReference type="OrthoDB" id="2685389at2759"/>
<dbReference type="Proteomes" id="UP000714275">
    <property type="component" value="Unassembled WGS sequence"/>
</dbReference>
<evidence type="ECO:0000256" key="1">
    <source>
        <dbReference type="SAM" id="Phobius"/>
    </source>
</evidence>
<evidence type="ECO:0000313" key="4">
    <source>
        <dbReference type="Proteomes" id="UP000714275"/>
    </source>
</evidence>
<feature type="signal peptide" evidence="2">
    <location>
        <begin position="1"/>
        <end position="20"/>
    </location>
</feature>
<proteinExistence type="predicted"/>
<dbReference type="EMBL" id="JABBWD010000083">
    <property type="protein sequence ID" value="KAG1767892.1"/>
    <property type="molecule type" value="Genomic_DNA"/>
</dbReference>
<name>A0A9P7CXZ7_9AGAM</name>
<evidence type="ECO:0000256" key="2">
    <source>
        <dbReference type="SAM" id="SignalP"/>
    </source>
</evidence>
<keyword evidence="2" id="KW-0732">Signal</keyword>